<evidence type="ECO:0000256" key="1">
    <source>
        <dbReference type="SAM" id="Phobius"/>
    </source>
</evidence>
<reference evidence="2 3" key="1">
    <citation type="submission" date="2018-07" db="EMBL/GenBank/DDBJ databases">
        <title>Genomic Encyclopedia of Type Strains, Phase III (KMG-III): the genomes of soil and plant-associated and newly described type strains.</title>
        <authorList>
            <person name="Whitman W."/>
        </authorList>
    </citation>
    <scope>NUCLEOTIDE SEQUENCE [LARGE SCALE GENOMIC DNA]</scope>
    <source>
        <strain evidence="2 3">CECT 8236</strain>
    </source>
</reference>
<keyword evidence="1" id="KW-0472">Membrane</keyword>
<dbReference type="EMBL" id="QRDY01000019">
    <property type="protein sequence ID" value="RED55090.1"/>
    <property type="molecule type" value="Genomic_DNA"/>
</dbReference>
<proteinExistence type="predicted"/>
<dbReference type="AlphaFoldDB" id="A0A3D9I0B4"/>
<accession>A0A3D9I0B4</accession>
<organism evidence="2 3">
    <name type="scientific">Cohnella lupini</name>
    <dbReference type="NCBI Taxonomy" id="1294267"/>
    <lineage>
        <taxon>Bacteria</taxon>
        <taxon>Bacillati</taxon>
        <taxon>Bacillota</taxon>
        <taxon>Bacilli</taxon>
        <taxon>Bacillales</taxon>
        <taxon>Paenibacillaceae</taxon>
        <taxon>Cohnella</taxon>
    </lineage>
</organism>
<protein>
    <submittedName>
        <fullName evidence="2">Uncharacterized protein</fullName>
    </submittedName>
</protein>
<dbReference type="OrthoDB" id="2556243at2"/>
<dbReference type="RefSeq" id="WP_115994959.1">
    <property type="nucleotide sequence ID" value="NZ_QRDY01000019.1"/>
</dbReference>
<evidence type="ECO:0000313" key="3">
    <source>
        <dbReference type="Proteomes" id="UP000256869"/>
    </source>
</evidence>
<feature type="transmembrane region" description="Helical" evidence="1">
    <location>
        <begin position="12"/>
        <end position="34"/>
    </location>
</feature>
<keyword evidence="3" id="KW-1185">Reference proteome</keyword>
<name>A0A3D9I0B4_9BACL</name>
<keyword evidence="1" id="KW-1133">Transmembrane helix</keyword>
<dbReference type="Proteomes" id="UP000256869">
    <property type="component" value="Unassembled WGS sequence"/>
</dbReference>
<gene>
    <name evidence="2" type="ORF">DFP95_11925</name>
</gene>
<keyword evidence="1" id="KW-0812">Transmembrane</keyword>
<comment type="caution">
    <text evidence="2">The sequence shown here is derived from an EMBL/GenBank/DDBJ whole genome shotgun (WGS) entry which is preliminary data.</text>
</comment>
<sequence>MRSSKSSSVKKISGMVVASAIVIGSLGSIAAYAANSNDAVPKNVLLTAPETSTSPSATAVVEQAPGNIEHVFSTYVEVDGSKFYENESWYNTKTKKLRADHREYTADHKLLLQNSTYENGSDSSPWTFKARKANLERAEWIHVGTATSEDGKELEKLSLNLDTESILMYVDKETGLPVKDELFKVSNGQAKLFSNSTVTYDYLNDDGKIFNTDGVTLTQN</sequence>
<evidence type="ECO:0000313" key="2">
    <source>
        <dbReference type="EMBL" id="RED55090.1"/>
    </source>
</evidence>